<dbReference type="InterPro" id="IPR023591">
    <property type="entry name" value="Ribosomal_uS2_flav_dom_sf"/>
</dbReference>
<evidence type="ECO:0000313" key="6">
    <source>
        <dbReference type="EMBL" id="ARD85613.1"/>
    </source>
</evidence>
<dbReference type="GO" id="GO:0006412">
    <property type="term" value="P:translation"/>
    <property type="evidence" value="ECO:0007669"/>
    <property type="project" value="UniProtKB-UniRule"/>
</dbReference>
<reference evidence="6 7" key="1">
    <citation type="submission" date="2011-10" db="EMBL/GenBank/DDBJ databases">
        <title>Metabolic and evolutionary patterns in the extreme acidophile Ferroplasma acidiphilum.</title>
        <authorList>
            <person name="Golyshina O.V."/>
            <person name="Kozyavkin S.A."/>
            <person name="Tatusov R.L."/>
            <person name="Slesarev A.I."/>
            <person name="Golyshin P.N."/>
        </authorList>
    </citation>
    <scope>NUCLEOTIDE SEQUENCE [LARGE SCALE GENOMIC DNA]</scope>
    <source>
        <strain evidence="7">Y</strain>
    </source>
</reference>
<name>A0A1V0N653_9ARCH</name>
<evidence type="ECO:0000256" key="4">
    <source>
        <dbReference type="ARBA" id="ARBA00035256"/>
    </source>
</evidence>
<evidence type="ECO:0000256" key="5">
    <source>
        <dbReference type="HAMAP-Rule" id="MF_00291"/>
    </source>
</evidence>
<dbReference type="InterPro" id="IPR001865">
    <property type="entry name" value="Ribosomal_uS2"/>
</dbReference>
<dbReference type="Pfam" id="PF00318">
    <property type="entry name" value="Ribosomal_S2"/>
    <property type="match status" value="2"/>
</dbReference>
<keyword evidence="2 5" id="KW-0689">Ribosomal protein</keyword>
<keyword evidence="3 5" id="KW-0687">Ribonucleoprotein</keyword>
<dbReference type="STRING" id="74969.FAD_1774"/>
<dbReference type="PRINTS" id="PR00395">
    <property type="entry name" value="RIBOSOMALS2"/>
</dbReference>
<sequence>MMEEQLLIPEEEYQKSGIHIGTQVKSKDMDRYIFKIRNDGLYILDIKKTNHALIEAGKMLARYQPEQILVVAQRQYAFKPVAKFSEIVGSSSIIGRFIPGTLTNPNLKSYYNAKVILITDPLADTQAMKEAIRIGIPVISLCDANNKTDFVDLIIPTNNKGRMSLAVIYWLLSREILKNRGDIKSYDEMKAKVDDFEVQI</sequence>
<dbReference type="HAMAP" id="MF_00291_A">
    <property type="entry name" value="Ribosomal_uS2_A"/>
    <property type="match status" value="1"/>
</dbReference>
<dbReference type="GO" id="GO:0015935">
    <property type="term" value="C:small ribosomal subunit"/>
    <property type="evidence" value="ECO:0007669"/>
    <property type="project" value="InterPro"/>
</dbReference>
<evidence type="ECO:0000256" key="1">
    <source>
        <dbReference type="ARBA" id="ARBA00006242"/>
    </source>
</evidence>
<dbReference type="SUPFAM" id="SSF52313">
    <property type="entry name" value="Ribosomal protein S2"/>
    <property type="match status" value="1"/>
</dbReference>
<dbReference type="Proteomes" id="UP000192050">
    <property type="component" value="Chromosome"/>
</dbReference>
<dbReference type="AlphaFoldDB" id="A0A1V0N653"/>
<organism evidence="6 7">
    <name type="scientific">Ferroplasma acidiphilum</name>
    <dbReference type="NCBI Taxonomy" id="74969"/>
    <lineage>
        <taxon>Archaea</taxon>
        <taxon>Methanobacteriati</taxon>
        <taxon>Thermoplasmatota</taxon>
        <taxon>Thermoplasmata</taxon>
        <taxon>Thermoplasmatales</taxon>
        <taxon>Ferroplasmaceae</taxon>
        <taxon>Ferroplasma</taxon>
    </lineage>
</organism>
<evidence type="ECO:0000256" key="3">
    <source>
        <dbReference type="ARBA" id="ARBA00023274"/>
    </source>
</evidence>
<dbReference type="InterPro" id="IPR023454">
    <property type="entry name" value="Ribosomal_uS2_arc"/>
</dbReference>
<keyword evidence="7" id="KW-1185">Reference proteome</keyword>
<dbReference type="InterPro" id="IPR005707">
    <property type="entry name" value="Ribosomal_uS2_euk/arc"/>
</dbReference>
<dbReference type="Gene3D" id="3.40.50.10490">
    <property type="entry name" value="Glucose-6-phosphate isomerase like protein, domain 1"/>
    <property type="match status" value="1"/>
</dbReference>
<evidence type="ECO:0000256" key="2">
    <source>
        <dbReference type="ARBA" id="ARBA00022980"/>
    </source>
</evidence>
<dbReference type="NCBIfam" id="TIGR01012">
    <property type="entry name" value="uS2_euk_arch"/>
    <property type="match status" value="1"/>
</dbReference>
<evidence type="ECO:0000313" key="7">
    <source>
        <dbReference type="Proteomes" id="UP000192050"/>
    </source>
</evidence>
<comment type="similarity">
    <text evidence="1 5">Belongs to the universal ribosomal protein uS2 family.</text>
</comment>
<accession>A0A1V0N653</accession>
<dbReference type="FunFam" id="3.40.50.10490:FF:000030">
    <property type="entry name" value="30S ribosomal protein S2"/>
    <property type="match status" value="1"/>
</dbReference>
<dbReference type="KEGG" id="fai:FAD_1774"/>
<dbReference type="GO" id="GO:0003735">
    <property type="term" value="F:structural constituent of ribosome"/>
    <property type="evidence" value="ECO:0007669"/>
    <property type="project" value="InterPro"/>
</dbReference>
<dbReference type="OrthoDB" id="371797at2157"/>
<dbReference type="EMBL" id="CP015363">
    <property type="protein sequence ID" value="ARD85613.1"/>
    <property type="molecule type" value="Genomic_DNA"/>
</dbReference>
<dbReference type="PANTHER" id="PTHR11489">
    <property type="entry name" value="40S RIBOSOMAL PROTEIN SA"/>
    <property type="match status" value="1"/>
</dbReference>
<protein>
    <recommendedName>
        <fullName evidence="4 5">Small ribosomal subunit protein uS2</fullName>
    </recommendedName>
</protein>
<proteinExistence type="inferred from homology"/>
<gene>
    <name evidence="5" type="primary">rps2</name>
    <name evidence="6" type="ORF">FAD_1774</name>
</gene>